<dbReference type="GO" id="GO:0008453">
    <property type="term" value="F:alanine-glyoxylate transaminase activity"/>
    <property type="evidence" value="ECO:0007669"/>
    <property type="project" value="TreeGrafter"/>
</dbReference>
<dbReference type="AlphaFoldDB" id="G7V9J8"/>
<dbReference type="Gene3D" id="3.40.640.10">
    <property type="entry name" value="Type I PLP-dependent aspartate aminotransferase-like (Major domain)"/>
    <property type="match status" value="1"/>
</dbReference>
<evidence type="ECO:0000256" key="3">
    <source>
        <dbReference type="ARBA" id="ARBA00022898"/>
    </source>
</evidence>
<dbReference type="Gene3D" id="3.90.1150.10">
    <property type="entry name" value="Aspartate Aminotransferase, domain 1"/>
    <property type="match status" value="1"/>
</dbReference>
<dbReference type="InterPro" id="IPR015424">
    <property type="entry name" value="PyrdxlP-dep_Trfase"/>
</dbReference>
<protein>
    <submittedName>
        <fullName evidence="7">Aminotransferase class V</fullName>
    </submittedName>
</protein>
<dbReference type="HOGENOM" id="CLU_027686_1_1_0"/>
<evidence type="ECO:0000256" key="4">
    <source>
        <dbReference type="PIRSR" id="PIRSR000524-1"/>
    </source>
</evidence>
<dbReference type="Proteomes" id="UP000005868">
    <property type="component" value="Chromosome"/>
</dbReference>
<dbReference type="KEGG" id="tli:Tlie_0815"/>
<evidence type="ECO:0000313" key="8">
    <source>
        <dbReference type="Proteomes" id="UP000005868"/>
    </source>
</evidence>
<dbReference type="InterPro" id="IPR000192">
    <property type="entry name" value="Aminotrans_V_dom"/>
</dbReference>
<dbReference type="PANTHER" id="PTHR21152:SF40">
    <property type="entry name" value="ALANINE--GLYOXYLATE AMINOTRANSFERASE"/>
    <property type="match status" value="1"/>
</dbReference>
<keyword evidence="8" id="KW-1185">Reference proteome</keyword>
<dbReference type="eggNOG" id="COG0075">
    <property type="taxonomic scope" value="Bacteria"/>
</dbReference>
<dbReference type="EMBL" id="CP003096">
    <property type="protein sequence ID" value="AER66548.1"/>
    <property type="molecule type" value="Genomic_DNA"/>
</dbReference>
<proteinExistence type="inferred from homology"/>
<gene>
    <name evidence="7" type="ordered locus">Tlie_0815</name>
</gene>
<evidence type="ECO:0000313" key="7">
    <source>
        <dbReference type="EMBL" id="AER66548.1"/>
    </source>
</evidence>
<reference evidence="7 8" key="2">
    <citation type="journal article" date="2012" name="Stand. Genomic Sci.">
        <title>Genome sequence of the moderately thermophilic, amino-acid-degrading and sulfur-reducing bacterium Thermovirga lienii type strain (Cas60314(T)).</title>
        <authorList>
            <person name="Goker M."/>
            <person name="Saunders E."/>
            <person name="Lapidus A."/>
            <person name="Nolan M."/>
            <person name="Lucas S."/>
            <person name="Hammon N."/>
            <person name="Deshpande S."/>
            <person name="Cheng J.F."/>
            <person name="Han C."/>
            <person name="Tapia R."/>
            <person name="Goodwin L.A."/>
            <person name="Pitluck S."/>
            <person name="Liolios K."/>
            <person name="Mavromatis K."/>
            <person name="Pagani I."/>
            <person name="Ivanova N."/>
            <person name="Mikhailova N."/>
            <person name="Pati A."/>
            <person name="Chen A."/>
            <person name="Palaniappan K."/>
            <person name="Land M."/>
            <person name="Chang Y.J."/>
            <person name="Jeffries C.D."/>
            <person name="Brambilla E.M."/>
            <person name="Rohde M."/>
            <person name="Spring S."/>
            <person name="Detter J.C."/>
            <person name="Woyke T."/>
            <person name="Bristow J."/>
            <person name="Eisen J.A."/>
            <person name="Markowitz V."/>
            <person name="Hugenholtz P."/>
            <person name="Kyrpides N.C."/>
            <person name="Klenk H.P."/>
        </authorList>
    </citation>
    <scope>NUCLEOTIDE SEQUENCE [LARGE SCALE GENOMIC DNA]</scope>
    <source>
        <strain evidence="8">ATCC BAA-1197 / DSM 17291 / Cas60314</strain>
    </source>
</reference>
<feature type="modified residue" description="N6-(pyridoxal phosphate)lysine" evidence="5">
    <location>
        <position position="189"/>
    </location>
</feature>
<keyword evidence="7" id="KW-0808">Transferase</keyword>
<keyword evidence="3 5" id="KW-0663">Pyridoxal phosphate</keyword>
<dbReference type="Pfam" id="PF00266">
    <property type="entry name" value="Aminotran_5"/>
    <property type="match status" value="1"/>
</dbReference>
<evidence type="ECO:0000256" key="1">
    <source>
        <dbReference type="ARBA" id="ARBA00001933"/>
    </source>
</evidence>
<reference evidence="8" key="1">
    <citation type="submission" date="2011-10" db="EMBL/GenBank/DDBJ databases">
        <title>The complete genome of chromosome of Thermovirga lienii DSM 17291.</title>
        <authorList>
            <consortium name="US DOE Joint Genome Institute (JGI-PGF)"/>
            <person name="Lucas S."/>
            <person name="Copeland A."/>
            <person name="Lapidus A."/>
            <person name="Glavina del Rio T."/>
            <person name="Dalin E."/>
            <person name="Tice H."/>
            <person name="Bruce D."/>
            <person name="Goodwin L."/>
            <person name="Pitluck S."/>
            <person name="Peters L."/>
            <person name="Mikhailova N."/>
            <person name="Saunders E."/>
            <person name="Kyrpides N."/>
            <person name="Mavromatis K."/>
            <person name="Ivanova N."/>
            <person name="Last F.I."/>
            <person name="Brettin T."/>
            <person name="Detter J.C."/>
            <person name="Han C."/>
            <person name="Larimer F."/>
            <person name="Land M."/>
            <person name="Hauser L."/>
            <person name="Markowitz V."/>
            <person name="Cheng J.-F."/>
            <person name="Hugenholtz P."/>
            <person name="Woyke T."/>
            <person name="Wu D."/>
            <person name="Spring S."/>
            <person name="Schroeder M."/>
            <person name="Brambilla E.-M."/>
            <person name="Klenk H.-P."/>
            <person name="Eisen J.A."/>
        </authorList>
    </citation>
    <scope>NUCLEOTIDE SEQUENCE [LARGE SCALE GENOMIC DNA]</scope>
    <source>
        <strain evidence="8">ATCC BAA-1197 / DSM 17291 / Cas60314</strain>
    </source>
</reference>
<dbReference type="GO" id="GO:0019265">
    <property type="term" value="P:glycine biosynthetic process, by transamination of glyoxylate"/>
    <property type="evidence" value="ECO:0007669"/>
    <property type="project" value="TreeGrafter"/>
</dbReference>
<dbReference type="InterPro" id="IPR015422">
    <property type="entry name" value="PyrdxlP-dep_Trfase_small"/>
</dbReference>
<dbReference type="InterPro" id="IPR024169">
    <property type="entry name" value="SP_NH2Trfase/AEP_transaminase"/>
</dbReference>
<dbReference type="STRING" id="580340.Tlie_0815"/>
<feature type="binding site" evidence="4">
    <location>
        <position position="335"/>
    </location>
    <ligand>
        <name>substrate</name>
    </ligand>
</feature>
<evidence type="ECO:0000259" key="6">
    <source>
        <dbReference type="Pfam" id="PF00266"/>
    </source>
</evidence>
<organism evidence="7 8">
    <name type="scientific">Thermovirga lienii (strain ATCC BAA-1197 / DSM 17291 / Cas60314)</name>
    <dbReference type="NCBI Taxonomy" id="580340"/>
    <lineage>
        <taxon>Bacteria</taxon>
        <taxon>Thermotogati</taxon>
        <taxon>Synergistota</taxon>
        <taxon>Synergistia</taxon>
        <taxon>Synergistales</taxon>
        <taxon>Thermovirgaceae</taxon>
        <taxon>Thermovirga</taxon>
    </lineage>
</organism>
<dbReference type="InterPro" id="IPR015421">
    <property type="entry name" value="PyrdxlP-dep_Trfase_major"/>
</dbReference>
<evidence type="ECO:0000256" key="5">
    <source>
        <dbReference type="PIRSR" id="PIRSR000524-50"/>
    </source>
</evidence>
<dbReference type="SUPFAM" id="SSF53383">
    <property type="entry name" value="PLP-dependent transferases"/>
    <property type="match status" value="1"/>
</dbReference>
<sequence>MRRYLFTPGPVELSKKVKEATKGQMISHRSREFSSLMSGLQLKLRKLLNVQEPVLLFPGSGTSALEALLVNLISRGDKVLSFSCGHFGERFREIASRIGAVVLSFDKPYGEVFTKEEVVGAVNLYSDASAILITHNETSTGAANPIEEIIEGLPADGPLVLVDAVSSIGAMPCYPEKWGVDGLATCSQKGLMAPPGIGIVWLSRRAWEKVRQNKTCPSYSMDFLLMRKYLEKELPQTPVTPPVSLFFALDASLEEVEEEGGFLRRFEERKAYAQSLCKAVEDLGLELLVKNKPSRSCGVTAIRIPGKAESVRKGLLEKGIEVAGGQGALRNEIIRVGHYTREGLSELWDFIQALEETCKELGVAVDKMSFGKIEELYTGRCR</sequence>
<dbReference type="PIRSF" id="PIRSF000524">
    <property type="entry name" value="SPT"/>
    <property type="match status" value="1"/>
</dbReference>
<keyword evidence="7" id="KW-0032">Aminotransferase</keyword>
<comment type="similarity">
    <text evidence="2">Belongs to the class-V pyridoxal-phosphate-dependent aminotransferase family.</text>
</comment>
<name>G7V9J8_THELD</name>
<comment type="cofactor">
    <cofactor evidence="1 5">
        <name>pyridoxal 5'-phosphate</name>
        <dbReference type="ChEBI" id="CHEBI:597326"/>
    </cofactor>
</comment>
<accession>G7V9J8</accession>
<evidence type="ECO:0000256" key="2">
    <source>
        <dbReference type="ARBA" id="ARBA00009236"/>
    </source>
</evidence>
<dbReference type="GO" id="GO:0004760">
    <property type="term" value="F:L-serine-pyruvate transaminase activity"/>
    <property type="evidence" value="ECO:0007669"/>
    <property type="project" value="TreeGrafter"/>
</dbReference>
<feature type="domain" description="Aminotransferase class V" evidence="6">
    <location>
        <begin position="23"/>
        <end position="327"/>
    </location>
</feature>
<dbReference type="PANTHER" id="PTHR21152">
    <property type="entry name" value="AMINOTRANSFERASE CLASS V"/>
    <property type="match status" value="1"/>
</dbReference>